<organism evidence="2 3">
    <name type="scientific">Asanoa hainanensis</name>
    <dbReference type="NCBI Taxonomy" id="560556"/>
    <lineage>
        <taxon>Bacteria</taxon>
        <taxon>Bacillati</taxon>
        <taxon>Actinomycetota</taxon>
        <taxon>Actinomycetes</taxon>
        <taxon>Micromonosporales</taxon>
        <taxon>Micromonosporaceae</taxon>
        <taxon>Asanoa</taxon>
    </lineage>
</organism>
<reference evidence="2" key="1">
    <citation type="submission" date="2017-06" db="EMBL/GenBank/DDBJ databases">
        <authorList>
            <person name="Kim H.J."/>
            <person name="Triplett B.A."/>
        </authorList>
    </citation>
    <scope>NUCLEOTIDE SEQUENCE [LARGE SCALE GENOMIC DNA]</scope>
    <source>
        <strain evidence="2">CGMCC 4.5593</strain>
    </source>
</reference>
<dbReference type="InterPro" id="IPR029000">
    <property type="entry name" value="Cyclophilin-like_dom_sf"/>
</dbReference>
<dbReference type="EMBL" id="FZPH01000016">
    <property type="protein sequence ID" value="SNT63902.1"/>
    <property type="molecule type" value="Genomic_DNA"/>
</dbReference>
<accession>A0A239PAG4</accession>
<evidence type="ECO:0000313" key="3">
    <source>
        <dbReference type="Proteomes" id="UP000198362"/>
    </source>
</evidence>
<dbReference type="RefSeq" id="WP_089254217.1">
    <property type="nucleotide sequence ID" value="NZ_FZPH01000016.1"/>
</dbReference>
<keyword evidence="3" id="KW-1185">Reference proteome</keyword>
<sequence>MAAPGVLGGMHTAALRTAVIALTLVLAGCTTDGAPADVTPRAAGAARVALEFGDAIAIATLTDTPEARQFAAMLPTTVDLRDVWGQAKSGRLPRTITVEDGRPIHDPVPGEIYFWPSTEVIAIYYDDLGQRVPDPGLVHLGTVNTGLADLAEAGSTVTVRIEIGA</sequence>
<gene>
    <name evidence="2" type="ORF">SAMN05421812_11621</name>
</gene>
<proteinExistence type="predicted"/>
<evidence type="ECO:0000313" key="2">
    <source>
        <dbReference type="EMBL" id="SNT63902.1"/>
    </source>
</evidence>
<dbReference type="Pfam" id="PF18050">
    <property type="entry name" value="Cyclophil_like2"/>
    <property type="match status" value="1"/>
</dbReference>
<dbReference type="AlphaFoldDB" id="A0A239PAG4"/>
<dbReference type="SUPFAM" id="SSF50891">
    <property type="entry name" value="Cyclophilin-like"/>
    <property type="match status" value="1"/>
</dbReference>
<dbReference type="Proteomes" id="UP000198362">
    <property type="component" value="Unassembled WGS sequence"/>
</dbReference>
<dbReference type="Gene3D" id="2.40.100.20">
    <property type="match status" value="1"/>
</dbReference>
<dbReference type="InterPro" id="IPR041183">
    <property type="entry name" value="Cyclophilin-like"/>
</dbReference>
<feature type="domain" description="Cyclophilin-like" evidence="1">
    <location>
        <begin position="51"/>
        <end position="162"/>
    </location>
</feature>
<protein>
    <recommendedName>
        <fullName evidence="1">Cyclophilin-like domain-containing protein</fullName>
    </recommendedName>
</protein>
<evidence type="ECO:0000259" key="1">
    <source>
        <dbReference type="Pfam" id="PF18050"/>
    </source>
</evidence>
<name>A0A239PAG4_9ACTN</name>